<name>A0ABD2NJT8_9CUCU</name>
<feature type="transmembrane region" description="Helical" evidence="1">
    <location>
        <begin position="12"/>
        <end position="30"/>
    </location>
</feature>
<feature type="transmembrane region" description="Helical" evidence="1">
    <location>
        <begin position="36"/>
        <end position="56"/>
    </location>
</feature>
<feature type="non-terminal residue" evidence="2">
    <location>
        <position position="1"/>
    </location>
</feature>
<dbReference type="Proteomes" id="UP001516400">
    <property type="component" value="Unassembled WGS sequence"/>
</dbReference>
<accession>A0ABD2NJT8</accession>
<keyword evidence="1" id="KW-0472">Membrane</keyword>
<keyword evidence="1" id="KW-1133">Transmembrane helix</keyword>
<evidence type="ECO:0000313" key="3">
    <source>
        <dbReference type="Proteomes" id="UP001516400"/>
    </source>
</evidence>
<dbReference type="AlphaFoldDB" id="A0ABD2NJT8"/>
<gene>
    <name evidence="2" type="ORF">HHI36_016394</name>
</gene>
<dbReference type="EMBL" id="JABFTP020000124">
    <property type="protein sequence ID" value="KAL3278874.1"/>
    <property type="molecule type" value="Genomic_DNA"/>
</dbReference>
<organism evidence="2 3">
    <name type="scientific">Cryptolaemus montrouzieri</name>
    <dbReference type="NCBI Taxonomy" id="559131"/>
    <lineage>
        <taxon>Eukaryota</taxon>
        <taxon>Metazoa</taxon>
        <taxon>Ecdysozoa</taxon>
        <taxon>Arthropoda</taxon>
        <taxon>Hexapoda</taxon>
        <taxon>Insecta</taxon>
        <taxon>Pterygota</taxon>
        <taxon>Neoptera</taxon>
        <taxon>Endopterygota</taxon>
        <taxon>Coleoptera</taxon>
        <taxon>Polyphaga</taxon>
        <taxon>Cucujiformia</taxon>
        <taxon>Coccinelloidea</taxon>
        <taxon>Coccinellidae</taxon>
        <taxon>Scymninae</taxon>
        <taxon>Scymnini</taxon>
        <taxon>Cryptolaemus</taxon>
    </lineage>
</organism>
<comment type="caution">
    <text evidence="2">The sequence shown here is derived from an EMBL/GenBank/DDBJ whole genome shotgun (WGS) entry which is preliminary data.</text>
</comment>
<evidence type="ECO:0000256" key="1">
    <source>
        <dbReference type="SAM" id="Phobius"/>
    </source>
</evidence>
<evidence type="ECO:0000313" key="2">
    <source>
        <dbReference type="EMBL" id="KAL3278874.1"/>
    </source>
</evidence>
<feature type="transmembrane region" description="Helical" evidence="1">
    <location>
        <begin position="68"/>
        <end position="89"/>
    </location>
</feature>
<protein>
    <submittedName>
        <fullName evidence="2">Uncharacterized protein</fullName>
    </submittedName>
</protein>
<keyword evidence="3" id="KW-1185">Reference proteome</keyword>
<keyword evidence="1" id="KW-0812">Transmembrane</keyword>
<proteinExistence type="predicted"/>
<sequence length="104" mass="11521">FHTVKHCHSAHPMHILALVYVEFYPLLLYVQLLHSLGLFAVHYLGAPTGAVVIPISSKKDNRAKHPSLELHAATFAAISTIIAVPLTYFGDCPNKLVETHSYFV</sequence>
<reference evidence="2 3" key="1">
    <citation type="journal article" date="2021" name="BMC Biol.">
        <title>Horizontally acquired antibacterial genes associated with adaptive radiation of ladybird beetles.</title>
        <authorList>
            <person name="Li H.S."/>
            <person name="Tang X.F."/>
            <person name="Huang Y.H."/>
            <person name="Xu Z.Y."/>
            <person name="Chen M.L."/>
            <person name="Du X.Y."/>
            <person name="Qiu B.Y."/>
            <person name="Chen P.T."/>
            <person name="Zhang W."/>
            <person name="Slipinski A."/>
            <person name="Escalona H.E."/>
            <person name="Waterhouse R.M."/>
            <person name="Zwick A."/>
            <person name="Pang H."/>
        </authorList>
    </citation>
    <scope>NUCLEOTIDE SEQUENCE [LARGE SCALE GENOMIC DNA]</scope>
    <source>
        <strain evidence="2">SYSU2018</strain>
    </source>
</reference>